<dbReference type="SUPFAM" id="SSF53901">
    <property type="entry name" value="Thiolase-like"/>
    <property type="match status" value="2"/>
</dbReference>
<dbReference type="InterPro" id="IPR020617">
    <property type="entry name" value="Thiolase_C"/>
</dbReference>
<keyword evidence="3 5" id="KW-0012">Acyltransferase</keyword>
<dbReference type="InterPro" id="IPR020616">
    <property type="entry name" value="Thiolase_N"/>
</dbReference>
<dbReference type="PANTHER" id="PTHR18919">
    <property type="entry name" value="ACETYL-COA C-ACYLTRANSFERASE"/>
    <property type="match status" value="1"/>
</dbReference>
<dbReference type="AlphaFoldDB" id="A0A8J6MWI2"/>
<keyword evidence="2 5" id="KW-0808">Transferase</keyword>
<name>A0A8J6MWI2_9DELT</name>
<gene>
    <name evidence="8" type="ORF">H8E19_04085</name>
</gene>
<evidence type="ECO:0000259" key="7">
    <source>
        <dbReference type="Pfam" id="PF02803"/>
    </source>
</evidence>
<dbReference type="GO" id="GO:0003988">
    <property type="term" value="F:acetyl-CoA C-acyltransferase activity"/>
    <property type="evidence" value="ECO:0007669"/>
    <property type="project" value="UniProtKB-ARBA"/>
</dbReference>
<dbReference type="InterPro" id="IPR020610">
    <property type="entry name" value="Thiolase_AS"/>
</dbReference>
<reference evidence="8 9" key="1">
    <citation type="submission" date="2020-08" db="EMBL/GenBank/DDBJ databases">
        <title>Bridging the membrane lipid divide: bacteria of the FCB group superphylum have the potential to synthesize archaeal ether lipids.</title>
        <authorList>
            <person name="Villanueva L."/>
            <person name="Von Meijenfeldt F.A.B."/>
            <person name="Westbye A.B."/>
            <person name="Yadav S."/>
            <person name="Hopmans E.C."/>
            <person name="Dutilh B.E."/>
            <person name="Sinninghe Damste J.S."/>
        </authorList>
    </citation>
    <scope>NUCLEOTIDE SEQUENCE [LARGE SCALE GENOMIC DNA]</scope>
    <source>
        <strain evidence="8">NIOZ-UU27</strain>
    </source>
</reference>
<evidence type="ECO:0000256" key="2">
    <source>
        <dbReference type="ARBA" id="ARBA00022679"/>
    </source>
</evidence>
<protein>
    <submittedName>
        <fullName evidence="8">Thiolase family protein</fullName>
    </submittedName>
</protein>
<comment type="caution">
    <text evidence="8">The sequence shown here is derived from an EMBL/GenBank/DDBJ whole genome shotgun (WGS) entry which is preliminary data.</text>
</comment>
<evidence type="ECO:0000313" key="8">
    <source>
        <dbReference type="EMBL" id="MBC8176563.1"/>
    </source>
</evidence>
<evidence type="ECO:0000313" key="9">
    <source>
        <dbReference type="Proteomes" id="UP000650524"/>
    </source>
</evidence>
<evidence type="ECO:0000259" key="6">
    <source>
        <dbReference type="Pfam" id="PF00108"/>
    </source>
</evidence>
<feature type="active site" description="Proton acceptor" evidence="4">
    <location>
        <position position="383"/>
    </location>
</feature>
<evidence type="ECO:0000256" key="4">
    <source>
        <dbReference type="PIRSR" id="PIRSR000429-1"/>
    </source>
</evidence>
<dbReference type="EMBL" id="JACNJD010000144">
    <property type="protein sequence ID" value="MBC8176563.1"/>
    <property type="molecule type" value="Genomic_DNA"/>
</dbReference>
<evidence type="ECO:0000256" key="5">
    <source>
        <dbReference type="RuleBase" id="RU003557"/>
    </source>
</evidence>
<evidence type="ECO:0000256" key="1">
    <source>
        <dbReference type="ARBA" id="ARBA00010982"/>
    </source>
</evidence>
<evidence type="ECO:0000256" key="3">
    <source>
        <dbReference type="ARBA" id="ARBA00023315"/>
    </source>
</evidence>
<dbReference type="Pfam" id="PF02803">
    <property type="entry name" value="Thiolase_C"/>
    <property type="match status" value="1"/>
</dbReference>
<feature type="active site" description="Acyl-thioester intermediate" evidence="4">
    <location>
        <position position="91"/>
    </location>
</feature>
<dbReference type="InterPro" id="IPR016039">
    <property type="entry name" value="Thiolase-like"/>
</dbReference>
<dbReference type="Proteomes" id="UP000650524">
    <property type="component" value="Unassembled WGS sequence"/>
</dbReference>
<dbReference type="CDD" id="cd00751">
    <property type="entry name" value="thiolase"/>
    <property type="match status" value="1"/>
</dbReference>
<comment type="similarity">
    <text evidence="1 5">Belongs to the thiolase-like superfamily. Thiolase family.</text>
</comment>
<dbReference type="Pfam" id="PF00108">
    <property type="entry name" value="Thiolase_N"/>
    <property type="match status" value="1"/>
</dbReference>
<proteinExistence type="inferred from homology"/>
<sequence>MDLNDVVIVSAVRSAIGTYGGQFRETRNVPLGVPIMKEAINRADIDPAVIDDVGWGCCYQRAQNEVNVARVTAIEAGVPVEVPAFTVMRVCTSSMWSVAQGFMAIRQGYNDVFLTGGVESMSTVPYTLDALRWGARLDNVVVRDMMWDGVTAVGVGPAMGITAENLAEKYNISREAQDQLAYESHMKAVSAIKEGRFKEEIVPIELQGRKGKTIVVDTDEHPRPDTTLERLARLKPNFKEGGTVTAGNASGINDGAAAMVIMRKSRADELSVTPMARVVDFSVVGVDPDYMGWGPVPATEKLLKRTGMKLSDLGLIEINEAFAAQYLACEMGLGLTDKRDIINVNGSGISLGHPVGATGTRMLTTLLYEMRRRNVQYGLATLCGGGGLGMAMIIELP</sequence>
<dbReference type="InterPro" id="IPR002155">
    <property type="entry name" value="Thiolase"/>
</dbReference>
<feature type="domain" description="Thiolase C-terminal" evidence="7">
    <location>
        <begin position="273"/>
        <end position="395"/>
    </location>
</feature>
<organism evidence="8 9">
    <name type="scientific">Candidatus Desulfacyla euxinica</name>
    <dbReference type="NCBI Taxonomy" id="2841693"/>
    <lineage>
        <taxon>Bacteria</taxon>
        <taxon>Deltaproteobacteria</taxon>
        <taxon>Candidatus Desulfacyla</taxon>
    </lineage>
</organism>
<dbReference type="PANTHER" id="PTHR18919:SF107">
    <property type="entry name" value="ACETYL-COA ACETYLTRANSFERASE, CYTOSOLIC"/>
    <property type="match status" value="1"/>
</dbReference>
<dbReference type="PIRSF" id="PIRSF000429">
    <property type="entry name" value="Ac-CoA_Ac_transf"/>
    <property type="match status" value="1"/>
</dbReference>
<dbReference type="Gene3D" id="3.40.47.10">
    <property type="match status" value="2"/>
</dbReference>
<feature type="domain" description="Thiolase N-terminal" evidence="6">
    <location>
        <begin position="6"/>
        <end position="265"/>
    </location>
</feature>
<dbReference type="NCBIfam" id="TIGR01930">
    <property type="entry name" value="AcCoA-C-Actrans"/>
    <property type="match status" value="1"/>
</dbReference>
<feature type="active site" description="Proton acceptor" evidence="4">
    <location>
        <position position="353"/>
    </location>
</feature>
<dbReference type="FunFam" id="3.40.47.10:FF:000010">
    <property type="entry name" value="Acetyl-CoA acetyltransferase (Thiolase)"/>
    <property type="match status" value="1"/>
</dbReference>
<accession>A0A8J6MWI2</accession>
<dbReference type="PROSITE" id="PS00099">
    <property type="entry name" value="THIOLASE_3"/>
    <property type="match status" value="1"/>
</dbReference>